<keyword evidence="2" id="KW-1185">Reference proteome</keyword>
<organism evidence="1 2">
    <name type="scientific">Hyalomma asiaticum</name>
    <name type="common">Tick</name>
    <dbReference type="NCBI Taxonomy" id="266040"/>
    <lineage>
        <taxon>Eukaryota</taxon>
        <taxon>Metazoa</taxon>
        <taxon>Ecdysozoa</taxon>
        <taxon>Arthropoda</taxon>
        <taxon>Chelicerata</taxon>
        <taxon>Arachnida</taxon>
        <taxon>Acari</taxon>
        <taxon>Parasitiformes</taxon>
        <taxon>Ixodida</taxon>
        <taxon>Ixodoidea</taxon>
        <taxon>Ixodidae</taxon>
        <taxon>Hyalomminae</taxon>
        <taxon>Hyalomma</taxon>
    </lineage>
</organism>
<dbReference type="Proteomes" id="UP000821845">
    <property type="component" value="Chromosome 8"/>
</dbReference>
<evidence type="ECO:0000313" key="1">
    <source>
        <dbReference type="EMBL" id="KAH6924662.1"/>
    </source>
</evidence>
<dbReference type="EMBL" id="CM023488">
    <property type="protein sequence ID" value="KAH6924662.1"/>
    <property type="molecule type" value="Genomic_DNA"/>
</dbReference>
<proteinExistence type="predicted"/>
<accession>A0ACB7RNX1</accession>
<evidence type="ECO:0000313" key="2">
    <source>
        <dbReference type="Proteomes" id="UP000821845"/>
    </source>
</evidence>
<name>A0ACB7RNX1_HYAAI</name>
<sequence length="178" mass="19530">MSDDAGDGPKPQEGATGGRDVPAKEGARFHTSSESSNGEEVSESAMEGLVLSSGEVKQPSPIKKKARDSSVPTPLGLEGSFGVVPESPPRFVSLDQIMKTADGMTNMALAHEIAMEDSFELKQKEYPQNSLEQLVKETLCKAFWRILEEELNEDPPNYTQAMRLLQEAKEDLDYKRAL</sequence>
<comment type="caution">
    <text evidence="1">The sequence shown here is derived from an EMBL/GenBank/DDBJ whole genome shotgun (WGS) entry which is preliminary data.</text>
</comment>
<reference evidence="1" key="1">
    <citation type="submission" date="2020-05" db="EMBL/GenBank/DDBJ databases">
        <title>Large-scale comparative analyses of tick genomes elucidate their genetic diversity and vector capacities.</title>
        <authorList>
            <person name="Jia N."/>
            <person name="Wang J."/>
            <person name="Shi W."/>
            <person name="Du L."/>
            <person name="Sun Y."/>
            <person name="Zhan W."/>
            <person name="Jiang J."/>
            <person name="Wang Q."/>
            <person name="Zhang B."/>
            <person name="Ji P."/>
            <person name="Sakyi L.B."/>
            <person name="Cui X."/>
            <person name="Yuan T."/>
            <person name="Jiang B."/>
            <person name="Yang W."/>
            <person name="Lam T.T.-Y."/>
            <person name="Chang Q."/>
            <person name="Ding S."/>
            <person name="Wang X."/>
            <person name="Zhu J."/>
            <person name="Ruan X."/>
            <person name="Zhao L."/>
            <person name="Wei J."/>
            <person name="Que T."/>
            <person name="Du C."/>
            <person name="Cheng J."/>
            <person name="Dai P."/>
            <person name="Han X."/>
            <person name="Huang E."/>
            <person name="Gao Y."/>
            <person name="Liu J."/>
            <person name="Shao H."/>
            <person name="Ye R."/>
            <person name="Li L."/>
            <person name="Wei W."/>
            <person name="Wang X."/>
            <person name="Wang C."/>
            <person name="Yang T."/>
            <person name="Huo Q."/>
            <person name="Li W."/>
            <person name="Guo W."/>
            <person name="Chen H."/>
            <person name="Zhou L."/>
            <person name="Ni X."/>
            <person name="Tian J."/>
            <person name="Zhou Y."/>
            <person name="Sheng Y."/>
            <person name="Liu T."/>
            <person name="Pan Y."/>
            <person name="Xia L."/>
            <person name="Li J."/>
            <person name="Zhao F."/>
            <person name="Cao W."/>
        </authorList>
    </citation>
    <scope>NUCLEOTIDE SEQUENCE</scope>
    <source>
        <strain evidence="1">Hyas-2018</strain>
    </source>
</reference>
<protein>
    <submittedName>
        <fullName evidence="1">Uncharacterized protein</fullName>
    </submittedName>
</protein>
<gene>
    <name evidence="1" type="ORF">HPB50_021803</name>
</gene>